<reference evidence="4" key="1">
    <citation type="submission" date="2020-02" db="EMBL/GenBank/DDBJ databases">
        <authorList>
            <person name="Meier V. D."/>
        </authorList>
    </citation>
    <scope>NUCLEOTIDE SEQUENCE</scope>
    <source>
        <strain evidence="4">AVDCRST_MAG69</strain>
    </source>
</reference>
<keyword evidence="2" id="KW-0812">Transmembrane</keyword>
<comment type="similarity">
    <text evidence="1">Belongs to the glycosyltransferase 2 family.</text>
</comment>
<evidence type="ECO:0000313" key="4">
    <source>
        <dbReference type="EMBL" id="CAA9475239.1"/>
    </source>
</evidence>
<organism evidence="4">
    <name type="scientific">uncultured Solirubrobacteraceae bacterium</name>
    <dbReference type="NCBI Taxonomy" id="1162706"/>
    <lineage>
        <taxon>Bacteria</taxon>
        <taxon>Bacillati</taxon>
        <taxon>Actinomycetota</taxon>
        <taxon>Thermoleophilia</taxon>
        <taxon>Solirubrobacterales</taxon>
        <taxon>Solirubrobacteraceae</taxon>
        <taxon>environmental samples</taxon>
    </lineage>
</organism>
<dbReference type="Pfam" id="PF00535">
    <property type="entry name" value="Glycos_transf_2"/>
    <property type="match status" value="1"/>
</dbReference>
<feature type="transmembrane region" description="Helical" evidence="2">
    <location>
        <begin position="35"/>
        <end position="56"/>
    </location>
</feature>
<dbReference type="Gene3D" id="3.90.550.10">
    <property type="entry name" value="Spore Coat Polysaccharide Biosynthesis Protein SpsA, Chain A"/>
    <property type="match status" value="1"/>
</dbReference>
<dbReference type="PANTHER" id="PTHR48090:SF7">
    <property type="entry name" value="RFBJ PROTEIN"/>
    <property type="match status" value="1"/>
</dbReference>
<feature type="transmembrane region" description="Helical" evidence="2">
    <location>
        <begin position="6"/>
        <end position="23"/>
    </location>
</feature>
<dbReference type="SUPFAM" id="SSF53448">
    <property type="entry name" value="Nucleotide-diphospho-sugar transferases"/>
    <property type="match status" value="1"/>
</dbReference>
<feature type="transmembrane region" description="Helical" evidence="2">
    <location>
        <begin position="68"/>
        <end position="89"/>
    </location>
</feature>
<protein>
    <recommendedName>
        <fullName evidence="3">Glycosyltransferase 2-like domain-containing protein</fullName>
    </recommendedName>
</protein>
<dbReference type="EMBL" id="CADCVP010000055">
    <property type="protein sequence ID" value="CAA9475239.1"/>
    <property type="molecule type" value="Genomic_DNA"/>
</dbReference>
<gene>
    <name evidence="4" type="ORF">AVDCRST_MAG69-375</name>
</gene>
<feature type="domain" description="Glycosyltransferase 2-like" evidence="3">
    <location>
        <begin position="125"/>
        <end position="283"/>
    </location>
</feature>
<dbReference type="InterPro" id="IPR001173">
    <property type="entry name" value="Glyco_trans_2-like"/>
</dbReference>
<evidence type="ECO:0000256" key="2">
    <source>
        <dbReference type="SAM" id="Phobius"/>
    </source>
</evidence>
<name>A0A6J4RQE0_9ACTN</name>
<evidence type="ECO:0000256" key="1">
    <source>
        <dbReference type="ARBA" id="ARBA00006739"/>
    </source>
</evidence>
<keyword evidence="2" id="KW-0472">Membrane</keyword>
<dbReference type="CDD" id="cd04179">
    <property type="entry name" value="DPM_DPG-synthase_like"/>
    <property type="match status" value="1"/>
</dbReference>
<accession>A0A6J4RQE0</accession>
<proteinExistence type="inferred from homology"/>
<sequence>MEFSALRIFGLVLGVALLVFAIWRRRSLRNGDMLLVLLAGFALLLVSGTDALDAVLEFFSFQRGGGGRILGLAVFAVVILFILTLRSLVQNGRIERKLSATLEGIAWEEFRSAGLHERFRDRIAVVIPAYNEEDNIGEVLPRIPESVCGVGTAVLVMDDGSRDNTGDIARRHGAAVARHVTNLGGGAALRTGYRLMVDSGARIVVTLDADGQHRPEEMERLVEPVLSGAVDVAHGSRVIGHAEPNSFAREMGIVFFNRLVSFITRTKVSDCSNGYRAVRTTVLPLLVLRQEQFHTSEFMIEAIKRGVPAVEVGITVDQRLHGHSKKPAVFRYGLGFTNAIMRTWLR</sequence>
<dbReference type="AlphaFoldDB" id="A0A6J4RQE0"/>
<evidence type="ECO:0000259" key="3">
    <source>
        <dbReference type="Pfam" id="PF00535"/>
    </source>
</evidence>
<keyword evidence="2" id="KW-1133">Transmembrane helix</keyword>
<dbReference type="PANTHER" id="PTHR48090">
    <property type="entry name" value="UNDECAPRENYL-PHOSPHATE 4-DEOXY-4-FORMAMIDO-L-ARABINOSE TRANSFERASE-RELATED"/>
    <property type="match status" value="1"/>
</dbReference>
<dbReference type="InterPro" id="IPR050256">
    <property type="entry name" value="Glycosyltransferase_2"/>
</dbReference>
<dbReference type="InterPro" id="IPR029044">
    <property type="entry name" value="Nucleotide-diphossugar_trans"/>
</dbReference>